<gene>
    <name evidence="1" type="ORF">BLNAU_11405</name>
</gene>
<protein>
    <submittedName>
        <fullName evidence="1">Uncharacterized protein</fullName>
    </submittedName>
</protein>
<organism evidence="1 2">
    <name type="scientific">Blattamonas nauphoetae</name>
    <dbReference type="NCBI Taxonomy" id="2049346"/>
    <lineage>
        <taxon>Eukaryota</taxon>
        <taxon>Metamonada</taxon>
        <taxon>Preaxostyla</taxon>
        <taxon>Oxymonadida</taxon>
        <taxon>Blattamonas</taxon>
    </lineage>
</organism>
<name>A0ABQ9XQ94_9EUKA</name>
<reference evidence="1 2" key="1">
    <citation type="journal article" date="2022" name="bioRxiv">
        <title>Genomics of Preaxostyla Flagellates Illuminates Evolutionary Transitions and the Path Towards Mitochondrial Loss.</title>
        <authorList>
            <person name="Novak L.V.F."/>
            <person name="Treitli S.C."/>
            <person name="Pyrih J."/>
            <person name="Halakuc P."/>
            <person name="Pipaliya S.V."/>
            <person name="Vacek V."/>
            <person name="Brzon O."/>
            <person name="Soukal P."/>
            <person name="Eme L."/>
            <person name="Dacks J.B."/>
            <person name="Karnkowska A."/>
            <person name="Elias M."/>
            <person name="Hampl V."/>
        </authorList>
    </citation>
    <scope>NUCLEOTIDE SEQUENCE [LARGE SCALE GENOMIC DNA]</scope>
    <source>
        <strain evidence="1">NAU3</strain>
        <tissue evidence="1">Gut</tissue>
    </source>
</reference>
<dbReference type="EMBL" id="JARBJD010000088">
    <property type="protein sequence ID" value="KAK2953684.1"/>
    <property type="molecule type" value="Genomic_DNA"/>
</dbReference>
<accession>A0ABQ9XQ94</accession>
<dbReference type="Proteomes" id="UP001281761">
    <property type="component" value="Unassembled WGS sequence"/>
</dbReference>
<sequence>MTSTTDPASPNSAVFLDHLISEPNHEPFTQPLEVHLPAGHYYPQDLSVYSQNVVISGSPSSISHGKRVVRDVETVTSQLQKNEAFGQAKQLSVMFDVWNSTFRLDNVGLFANTPDTAMSLIRSSTFVISRCEITSCPDTSPFVVGHSGMESSVIVVSAASGERATIAVVFIADKIKSRKICGHFWSWITFDCGKWFELLIQASRRWNRPAFRFRASFGDWSAWGCWMLCVSVGVFPDKHNEHTCFFDHPLFVFVSGPAPDWSVSVGIDESSLRDKRDAIGLVWVVSAVELFVLFLHQQRCS</sequence>
<evidence type="ECO:0000313" key="2">
    <source>
        <dbReference type="Proteomes" id="UP001281761"/>
    </source>
</evidence>
<evidence type="ECO:0000313" key="1">
    <source>
        <dbReference type="EMBL" id="KAK2953684.1"/>
    </source>
</evidence>
<keyword evidence="2" id="KW-1185">Reference proteome</keyword>
<comment type="caution">
    <text evidence="1">The sequence shown here is derived from an EMBL/GenBank/DDBJ whole genome shotgun (WGS) entry which is preliminary data.</text>
</comment>
<proteinExistence type="predicted"/>